<accession>A0ABV3JWM7</accession>
<gene>
    <name evidence="6" type="ORF">AB0L16_12570</name>
</gene>
<dbReference type="InterPro" id="IPR051786">
    <property type="entry name" value="ASN_synthetase/amidase"/>
</dbReference>
<dbReference type="SUPFAM" id="SSF52402">
    <property type="entry name" value="Adenine nucleotide alpha hydrolases-like"/>
    <property type="match status" value="1"/>
</dbReference>
<evidence type="ECO:0000313" key="6">
    <source>
        <dbReference type="EMBL" id="MEV5507296.1"/>
    </source>
</evidence>
<dbReference type="PANTHER" id="PTHR43284">
    <property type="entry name" value="ASPARAGINE SYNTHETASE (GLUTAMINE-HYDROLYZING)"/>
    <property type="match status" value="1"/>
</dbReference>
<evidence type="ECO:0000256" key="4">
    <source>
        <dbReference type="ARBA" id="ARBA00048741"/>
    </source>
</evidence>
<dbReference type="EC" id="6.3.5.4" evidence="2"/>
<organism evidence="6 7">
    <name type="scientific">Streptomyces orinoci</name>
    <name type="common">Streptoverticillium orinoci</name>
    <dbReference type="NCBI Taxonomy" id="67339"/>
    <lineage>
        <taxon>Bacteria</taxon>
        <taxon>Bacillati</taxon>
        <taxon>Actinomycetota</taxon>
        <taxon>Actinomycetes</taxon>
        <taxon>Kitasatosporales</taxon>
        <taxon>Streptomycetaceae</taxon>
        <taxon>Streptomyces</taxon>
    </lineage>
</organism>
<dbReference type="PANTHER" id="PTHR43284:SF1">
    <property type="entry name" value="ASPARAGINE SYNTHETASE"/>
    <property type="match status" value="1"/>
</dbReference>
<keyword evidence="3" id="KW-0028">Amino-acid biosynthesis</keyword>
<dbReference type="InterPro" id="IPR014729">
    <property type="entry name" value="Rossmann-like_a/b/a_fold"/>
</dbReference>
<feature type="domain" description="Asparagine synthetase" evidence="5">
    <location>
        <begin position="212"/>
        <end position="604"/>
    </location>
</feature>
<evidence type="ECO:0000256" key="3">
    <source>
        <dbReference type="ARBA" id="ARBA00022888"/>
    </source>
</evidence>
<evidence type="ECO:0000313" key="7">
    <source>
        <dbReference type="Proteomes" id="UP001552594"/>
    </source>
</evidence>
<dbReference type="InterPro" id="IPR029055">
    <property type="entry name" value="Ntn_hydrolases_N"/>
</dbReference>
<proteinExistence type="predicted"/>
<dbReference type="EMBL" id="JBFAUK010000007">
    <property type="protein sequence ID" value="MEV5507296.1"/>
    <property type="molecule type" value="Genomic_DNA"/>
</dbReference>
<evidence type="ECO:0000256" key="2">
    <source>
        <dbReference type="ARBA" id="ARBA00012737"/>
    </source>
</evidence>
<evidence type="ECO:0000259" key="5">
    <source>
        <dbReference type="Pfam" id="PF00733"/>
    </source>
</evidence>
<sequence length="615" mass="66110">MVGVGTPYFVVLPDQESAATSAGRLPPGVAQVITHRSGRPWVAGRLAGQHIVQAEHGDTRLVVIGQCSVTEAELGAAAARVQDQHQLDRLGTAWAGSFHLIALAGGRLHIQGSASGLRRVFHGRLGGLTFAADRADVLAALLDAPFDRAALALSLLPAVPHPLTDRTPWSNVSAVPPGSRLTLSPDGRRQTMARWWQAPEPVLSLEAGAARLRRALEAAVRVRTDGGRTVTTDLSGGLDSTSLTLLIARERASLTAFTMENPDRADEDLRWARTAAAHLPQLNHIVYPAHELPGHLGGLVGADGVPLPLDALPDEPSSAVLGAPRLRAATERATAHGSQLHVDGFGGDQLLTGHPGYEHDLLRSRPLLAVRRLRVLREITGFPVGPALRDLLDGRSYRHWLTAQSTALAQGRPPAAGRSVFGWGGSAQPPRWLTAEARQLITRTLRRTAAAARPLAPARGRHGDLLEIQNAGRTIRRLHQMMAAPGFAPASPFLDDQVIHACLAVRPEERITPWEFKPLIKAALADVMPPELLTRRTKGDGGQITAEGFEEHRRDIAAVWDSSVLAGLGLVDPDPLRDLFRRPYSPRHHDGALSVTFGCEFWLRAARPAAAAIRD</sequence>
<dbReference type="Proteomes" id="UP001552594">
    <property type="component" value="Unassembled WGS sequence"/>
</dbReference>
<dbReference type="InterPro" id="IPR001962">
    <property type="entry name" value="Asn_synthase"/>
</dbReference>
<keyword evidence="3" id="KW-0061">Asparagine biosynthesis</keyword>
<comment type="catalytic activity">
    <reaction evidence="4">
        <text>L-aspartate + L-glutamine + ATP + H2O = L-asparagine + L-glutamate + AMP + diphosphate + H(+)</text>
        <dbReference type="Rhea" id="RHEA:12228"/>
        <dbReference type="ChEBI" id="CHEBI:15377"/>
        <dbReference type="ChEBI" id="CHEBI:15378"/>
        <dbReference type="ChEBI" id="CHEBI:29985"/>
        <dbReference type="ChEBI" id="CHEBI:29991"/>
        <dbReference type="ChEBI" id="CHEBI:30616"/>
        <dbReference type="ChEBI" id="CHEBI:33019"/>
        <dbReference type="ChEBI" id="CHEBI:58048"/>
        <dbReference type="ChEBI" id="CHEBI:58359"/>
        <dbReference type="ChEBI" id="CHEBI:456215"/>
        <dbReference type="EC" id="6.3.5.4"/>
    </reaction>
</comment>
<comment type="caution">
    <text evidence="6">The sequence shown here is derived from an EMBL/GenBank/DDBJ whole genome shotgun (WGS) entry which is preliminary data.</text>
</comment>
<dbReference type="SUPFAM" id="SSF56235">
    <property type="entry name" value="N-terminal nucleophile aminohydrolases (Ntn hydrolases)"/>
    <property type="match status" value="1"/>
</dbReference>
<keyword evidence="7" id="KW-1185">Reference proteome</keyword>
<protein>
    <recommendedName>
        <fullName evidence="2">asparagine synthase (glutamine-hydrolyzing)</fullName>
        <ecNumber evidence="2">6.3.5.4</ecNumber>
    </recommendedName>
</protein>
<dbReference type="Gene3D" id="3.40.50.620">
    <property type="entry name" value="HUPs"/>
    <property type="match status" value="2"/>
</dbReference>
<comment type="pathway">
    <text evidence="1">Amino-acid biosynthesis; L-asparagine biosynthesis; L-asparagine from L-aspartate (L-Gln route): step 1/1.</text>
</comment>
<reference evidence="6 7" key="1">
    <citation type="submission" date="2024-06" db="EMBL/GenBank/DDBJ databases">
        <title>The Natural Products Discovery Center: Release of the First 8490 Sequenced Strains for Exploring Actinobacteria Biosynthetic Diversity.</title>
        <authorList>
            <person name="Kalkreuter E."/>
            <person name="Kautsar S.A."/>
            <person name="Yang D."/>
            <person name="Bader C.D."/>
            <person name="Teijaro C.N."/>
            <person name="Fluegel L."/>
            <person name="Davis C.M."/>
            <person name="Simpson J.R."/>
            <person name="Lauterbach L."/>
            <person name="Steele A.D."/>
            <person name="Gui C."/>
            <person name="Meng S."/>
            <person name="Li G."/>
            <person name="Viehrig K."/>
            <person name="Ye F."/>
            <person name="Su P."/>
            <person name="Kiefer A.F."/>
            <person name="Nichols A."/>
            <person name="Cepeda A.J."/>
            <person name="Yan W."/>
            <person name="Fan B."/>
            <person name="Jiang Y."/>
            <person name="Adhikari A."/>
            <person name="Zheng C.-J."/>
            <person name="Schuster L."/>
            <person name="Cowan T.M."/>
            <person name="Smanski M.J."/>
            <person name="Chevrette M.G."/>
            <person name="De Carvalho L.P.S."/>
            <person name="Shen B."/>
        </authorList>
    </citation>
    <scope>NUCLEOTIDE SEQUENCE [LARGE SCALE GENOMIC DNA]</scope>
    <source>
        <strain evidence="6 7">NPDC052347</strain>
    </source>
</reference>
<evidence type="ECO:0000256" key="1">
    <source>
        <dbReference type="ARBA" id="ARBA00005187"/>
    </source>
</evidence>
<dbReference type="Pfam" id="PF00733">
    <property type="entry name" value="Asn_synthase"/>
    <property type="match status" value="1"/>
</dbReference>
<dbReference type="RefSeq" id="WP_153068785.1">
    <property type="nucleotide sequence ID" value="NZ_JBFAUK010000007.1"/>
</dbReference>
<name>A0ABV3JWM7_STRON</name>